<evidence type="ECO:0000313" key="3">
    <source>
        <dbReference type="EMBL" id="URD68330.1"/>
    </source>
</evidence>
<reference evidence="3" key="1">
    <citation type="submission" date="2022-05" db="EMBL/GenBank/DDBJ databases">
        <title>Alysiella filiformis genome sequencing.</title>
        <authorList>
            <person name="Viehboeck T."/>
        </authorList>
    </citation>
    <scope>NUCLEOTIDE SEQUENCE</scope>
    <source>
        <strain evidence="3">DSM 2580</strain>
    </source>
</reference>
<dbReference type="RefSeq" id="WP_084481880.1">
    <property type="nucleotide sequence ID" value="NZ_CP097501.1"/>
</dbReference>
<evidence type="ECO:0000256" key="2">
    <source>
        <dbReference type="SAM" id="Phobius"/>
    </source>
</evidence>
<accession>A0AAE9HYL0</accession>
<keyword evidence="2" id="KW-0812">Transmembrane</keyword>
<evidence type="ECO:0000256" key="1">
    <source>
        <dbReference type="SAM" id="MobiDB-lite"/>
    </source>
</evidence>
<proteinExistence type="predicted"/>
<dbReference type="EMBL" id="CP097501">
    <property type="protein sequence ID" value="URD68330.1"/>
    <property type="molecule type" value="Genomic_DNA"/>
</dbReference>
<feature type="region of interest" description="Disordered" evidence="1">
    <location>
        <begin position="64"/>
        <end position="87"/>
    </location>
</feature>
<dbReference type="Proteomes" id="UP001056819">
    <property type="component" value="Chromosome"/>
</dbReference>
<sequence>MWHIVLMGYVFTTLMFAVAQPGLARQLIYLVVFTVLPTLFAFWVAMVRRRNRLMKLQERRAEITAADAADSDCQTTPVGEDTPPRGL</sequence>
<keyword evidence="2" id="KW-0472">Membrane</keyword>
<keyword evidence="2" id="KW-1133">Transmembrane helix</keyword>
<name>A0AAE9HYL0_9NEIS</name>
<evidence type="ECO:0000313" key="4">
    <source>
        <dbReference type="Proteomes" id="UP001056819"/>
    </source>
</evidence>
<dbReference type="AlphaFoldDB" id="A0AAE9HYL0"/>
<organism evidence="3 4">
    <name type="scientific">Conchiformibius steedae DSM 2580</name>
    <dbReference type="NCBI Taxonomy" id="1121352"/>
    <lineage>
        <taxon>Bacteria</taxon>
        <taxon>Pseudomonadati</taxon>
        <taxon>Pseudomonadota</taxon>
        <taxon>Betaproteobacteria</taxon>
        <taxon>Neisseriales</taxon>
        <taxon>Neisseriaceae</taxon>
        <taxon>Conchiformibius</taxon>
    </lineage>
</organism>
<protein>
    <submittedName>
        <fullName evidence="3">Uncharacterized protein</fullName>
    </submittedName>
</protein>
<gene>
    <name evidence="3" type="ORF">LNQ82_04020</name>
</gene>
<feature type="transmembrane region" description="Helical" evidence="2">
    <location>
        <begin position="29"/>
        <end position="47"/>
    </location>
</feature>